<evidence type="ECO:0000313" key="2">
    <source>
        <dbReference type="EMBL" id="GAA2646558.1"/>
    </source>
</evidence>
<comment type="caution">
    <text evidence="2">The sequence shown here is derived from an EMBL/GenBank/DDBJ whole genome shotgun (WGS) entry which is preliminary data.</text>
</comment>
<dbReference type="EMBL" id="BAAARK010000001">
    <property type="protein sequence ID" value="GAA2646558.1"/>
    <property type="molecule type" value="Genomic_DNA"/>
</dbReference>
<dbReference type="RefSeq" id="WP_344573297.1">
    <property type="nucleotide sequence ID" value="NZ_BAAARK010000001.1"/>
</dbReference>
<feature type="region of interest" description="Disordered" evidence="1">
    <location>
        <begin position="1"/>
        <end position="22"/>
    </location>
</feature>
<protein>
    <submittedName>
        <fullName evidence="2">Uncharacterized protein</fullName>
    </submittedName>
</protein>
<dbReference type="Proteomes" id="UP001500994">
    <property type="component" value="Unassembled WGS sequence"/>
</dbReference>
<sequence>MSRVVCLPSTVENGAAAGPAPTSDGLLAKLSRRVHATNSGADQATSDTAAFEVLWLPKHEAGSPLDAHLATVQRTHHGPERGPAGGDGWQYTPEETLAATLSNPRRLGERFTPWSRACAEMASHGRELLTEIHRTRSGGPAGDQVRRTPVTIGQDRIGDICARARAGANAGRTTKSTLPLCTAPSWLKVRDEFGLRGVAGYPNFAMGSWWMGLLSDDYGDWRQAYLPLLDYAFYLEYNVDTARPGPSGGSDLMHEVLALWDMPGLPGELQARRLHVACDMAFFDLKRRHEASLRTHPTDGLTTWVHADRDDWRDFKAVDSGIFAHYLSFAEGPAGRDDMMLTGLVNDWVDLGPDLRHEECGQGVLALTRGSLVLSDLLDCYERTVWMINAQLTPDAGVRDERYAGCMETIGTCMWQMCNHRQDLWRYYALAHDLCGRAAARDLYAAGQLAECYTPALEPRTPSPGERVSVPRCAMDYAVRVGGALHRGTLTVHHAVRAAVEDGLLPLGVVEYALVVPLLLRDGRITESAFLRHMDGRYCDHFATVMHSSHASGFSRAYGTAVAALVMEQWWHGIWFAIGAGSLIEAQPDRIAADRDYGPSGSRP</sequence>
<name>A0ABN3R8P9_9ACTN</name>
<evidence type="ECO:0000313" key="3">
    <source>
        <dbReference type="Proteomes" id="UP001500994"/>
    </source>
</evidence>
<keyword evidence="3" id="KW-1185">Reference proteome</keyword>
<gene>
    <name evidence="2" type="ORF">GCM10009864_06370</name>
</gene>
<reference evidence="2 3" key="1">
    <citation type="journal article" date="2019" name="Int. J. Syst. Evol. Microbiol.">
        <title>The Global Catalogue of Microorganisms (GCM) 10K type strain sequencing project: providing services to taxonomists for standard genome sequencing and annotation.</title>
        <authorList>
            <consortium name="The Broad Institute Genomics Platform"/>
            <consortium name="The Broad Institute Genome Sequencing Center for Infectious Disease"/>
            <person name="Wu L."/>
            <person name="Ma J."/>
        </authorList>
    </citation>
    <scope>NUCLEOTIDE SEQUENCE [LARGE SCALE GENOMIC DNA]</scope>
    <source>
        <strain evidence="2 3">JCM 16374</strain>
    </source>
</reference>
<accession>A0ABN3R8P9</accession>
<organism evidence="2 3">
    <name type="scientific">Streptomyces lunalinharesii</name>
    <dbReference type="NCBI Taxonomy" id="333384"/>
    <lineage>
        <taxon>Bacteria</taxon>
        <taxon>Bacillati</taxon>
        <taxon>Actinomycetota</taxon>
        <taxon>Actinomycetes</taxon>
        <taxon>Kitasatosporales</taxon>
        <taxon>Streptomycetaceae</taxon>
        <taxon>Streptomyces</taxon>
    </lineage>
</organism>
<proteinExistence type="predicted"/>
<evidence type="ECO:0000256" key="1">
    <source>
        <dbReference type="SAM" id="MobiDB-lite"/>
    </source>
</evidence>